<gene>
    <name evidence="2" type="ORF">EVAR_67731_1</name>
</gene>
<proteinExistence type="predicted"/>
<dbReference type="Proteomes" id="UP000299102">
    <property type="component" value="Unassembled WGS sequence"/>
</dbReference>
<protein>
    <submittedName>
        <fullName evidence="2">Uncharacterized protein</fullName>
    </submittedName>
</protein>
<keyword evidence="3" id="KW-1185">Reference proteome</keyword>
<organism evidence="2 3">
    <name type="scientific">Eumeta variegata</name>
    <name type="common">Bagworm moth</name>
    <name type="synonym">Eumeta japonica</name>
    <dbReference type="NCBI Taxonomy" id="151549"/>
    <lineage>
        <taxon>Eukaryota</taxon>
        <taxon>Metazoa</taxon>
        <taxon>Ecdysozoa</taxon>
        <taxon>Arthropoda</taxon>
        <taxon>Hexapoda</taxon>
        <taxon>Insecta</taxon>
        <taxon>Pterygota</taxon>
        <taxon>Neoptera</taxon>
        <taxon>Endopterygota</taxon>
        <taxon>Lepidoptera</taxon>
        <taxon>Glossata</taxon>
        <taxon>Ditrysia</taxon>
        <taxon>Tineoidea</taxon>
        <taxon>Psychidae</taxon>
        <taxon>Oiketicinae</taxon>
        <taxon>Eumeta</taxon>
    </lineage>
</organism>
<accession>A0A4C1ZEN7</accession>
<reference evidence="2 3" key="1">
    <citation type="journal article" date="2019" name="Commun. Biol.">
        <title>The bagworm genome reveals a unique fibroin gene that provides high tensile strength.</title>
        <authorList>
            <person name="Kono N."/>
            <person name="Nakamura H."/>
            <person name="Ohtoshi R."/>
            <person name="Tomita M."/>
            <person name="Numata K."/>
            <person name="Arakawa K."/>
        </authorList>
    </citation>
    <scope>NUCLEOTIDE SEQUENCE [LARGE SCALE GENOMIC DNA]</scope>
</reference>
<feature type="region of interest" description="Disordered" evidence="1">
    <location>
        <begin position="77"/>
        <end position="121"/>
    </location>
</feature>
<feature type="compositionally biased region" description="Basic and acidic residues" evidence="1">
    <location>
        <begin position="89"/>
        <end position="111"/>
    </location>
</feature>
<evidence type="ECO:0000313" key="2">
    <source>
        <dbReference type="EMBL" id="GBP85554.1"/>
    </source>
</evidence>
<dbReference type="EMBL" id="BGZK01001745">
    <property type="protein sequence ID" value="GBP85554.1"/>
    <property type="molecule type" value="Genomic_DNA"/>
</dbReference>
<evidence type="ECO:0000313" key="3">
    <source>
        <dbReference type="Proteomes" id="UP000299102"/>
    </source>
</evidence>
<evidence type="ECO:0000256" key="1">
    <source>
        <dbReference type="SAM" id="MobiDB-lite"/>
    </source>
</evidence>
<name>A0A4C1ZEN7_EUMVA</name>
<comment type="caution">
    <text evidence="2">The sequence shown here is derived from an EMBL/GenBank/DDBJ whole genome shotgun (WGS) entry which is preliminary data.</text>
</comment>
<dbReference type="AlphaFoldDB" id="A0A4C1ZEN7"/>
<sequence length="160" mass="17788">MGCERGIRFGTREGGAGIETNRDRNQVTMSSAIKHRLFDSYNTTHKSRPAVTGLVWFYKRLVGERARYVGKRLQSLRVSGGKGGGRAGEPPRRTRGGAREPARCRQRDPPARRPANRAGRMFTSSRGASVCVTVFFPSAHTAAMFYTHERTTRTGDLFPT</sequence>